<dbReference type="RefSeq" id="WP_167916501.1">
    <property type="nucleotide sequence ID" value="NZ_JAAVJS010000002.1"/>
</dbReference>
<name>A0ABX1D7B4_9FLAO</name>
<evidence type="ECO:0000313" key="2">
    <source>
        <dbReference type="EMBL" id="NJX14245.1"/>
    </source>
</evidence>
<reference evidence="2 3" key="1">
    <citation type="submission" date="2020-03" db="EMBL/GenBank/DDBJ databases">
        <title>Tamlana sp. nov, isolated from XXX.</title>
        <authorList>
            <person name="Cao W.R."/>
        </authorList>
    </citation>
    <scope>NUCLEOTIDE SEQUENCE [LARGE SCALE GENOMIC DNA]</scope>
    <source>
        <strain evidence="2 3">HST1-43</strain>
    </source>
</reference>
<protein>
    <recommendedName>
        <fullName evidence="4">Nuclear transport factor 2 family protein</fullName>
    </recommendedName>
</protein>
<gene>
    <name evidence="2" type="ORF">HC176_01920</name>
</gene>
<evidence type="ECO:0000256" key="1">
    <source>
        <dbReference type="SAM" id="SignalP"/>
    </source>
</evidence>
<dbReference type="Proteomes" id="UP000760545">
    <property type="component" value="Unassembled WGS sequence"/>
</dbReference>
<keyword evidence="1" id="KW-0732">Signal</keyword>
<evidence type="ECO:0000313" key="3">
    <source>
        <dbReference type="Proteomes" id="UP000760545"/>
    </source>
</evidence>
<comment type="caution">
    <text evidence="2">The sequence shown here is derived from an EMBL/GenBank/DDBJ whole genome shotgun (WGS) entry which is preliminary data.</text>
</comment>
<accession>A0ABX1D7B4</accession>
<dbReference type="EMBL" id="JAAVJS010000002">
    <property type="protein sequence ID" value="NJX14245.1"/>
    <property type="molecule type" value="Genomic_DNA"/>
</dbReference>
<proteinExistence type="predicted"/>
<feature type="chain" id="PRO_5045775103" description="Nuclear transport factor 2 family protein" evidence="1">
    <location>
        <begin position="20"/>
        <end position="185"/>
    </location>
</feature>
<evidence type="ECO:0008006" key="4">
    <source>
        <dbReference type="Google" id="ProtNLM"/>
    </source>
</evidence>
<feature type="signal peptide" evidence="1">
    <location>
        <begin position="1"/>
        <end position="19"/>
    </location>
</feature>
<organism evidence="2 3">
    <name type="scientific">Tamlana crocina</name>
    <dbReference type="NCBI Taxonomy" id="393006"/>
    <lineage>
        <taxon>Bacteria</taxon>
        <taxon>Pseudomonadati</taxon>
        <taxon>Bacteroidota</taxon>
        <taxon>Flavobacteriia</taxon>
        <taxon>Flavobacteriales</taxon>
        <taxon>Flavobacteriaceae</taxon>
        <taxon>Tamlana</taxon>
    </lineage>
</organism>
<sequence>MKYPLALLIAIFFGLQIHAQDDSNKEEKTEEQEEKVLDTTAVYTLNKTIKALYGSISGEKEEKRNWKQFHYLFKPEAKMVVSHLNDDFVYDTRYLSPKDYKKTSEKWMMEHGFIEKEIHRKVEHFGNIVHVFSTYEAFYSNTDEEPFMRGVNSIQLFYDGTRWWIVNIMWAQENDENPIPKKYLP</sequence>
<keyword evidence="3" id="KW-1185">Reference proteome</keyword>